<protein>
    <submittedName>
        <fullName evidence="1">Uncharacterized protein</fullName>
    </submittedName>
</protein>
<sequence length="209" mass="23828">MQHPLSFADVQSVKRLAKKLKAAHPELPHGKRLDIAAADLLGLRNFHELNRRFQAVIDQHLDSPGGSNAVAHCLYCDFRFAADLKEDQQQHREIHERIMEVHEITGYRPGTYVEREVLKKEGYAKAKSAAALEDRIGGALLVLRGWFDRSYFSAIKASQWRQHPSFESYVAMMVPYIEELFPELAPSLAQRYGRTPGVIAHGQTNWPLR</sequence>
<dbReference type="OrthoDB" id="9150086at2"/>
<gene>
    <name evidence="1" type="ORF">SAMN05216605_12114</name>
</gene>
<reference evidence="2" key="1">
    <citation type="submission" date="2016-10" db="EMBL/GenBank/DDBJ databases">
        <authorList>
            <person name="Varghese N."/>
            <person name="Submissions S."/>
        </authorList>
    </citation>
    <scope>NUCLEOTIDE SEQUENCE [LARGE SCALE GENOMIC DNA]</scope>
    <source>
        <strain evidence="2">ATCC 700689</strain>
    </source>
</reference>
<dbReference type="AlphaFoldDB" id="A0A1G8QNN1"/>
<evidence type="ECO:0000313" key="1">
    <source>
        <dbReference type="EMBL" id="SDJ06382.1"/>
    </source>
</evidence>
<evidence type="ECO:0000313" key="2">
    <source>
        <dbReference type="Proteomes" id="UP000182894"/>
    </source>
</evidence>
<dbReference type="Proteomes" id="UP000182894">
    <property type="component" value="Unassembled WGS sequence"/>
</dbReference>
<accession>A0A1G8QNN1</accession>
<keyword evidence="2" id="KW-1185">Reference proteome</keyword>
<organism evidence="1 2">
    <name type="scientific">Pseudomonas abietaniphila</name>
    <dbReference type="NCBI Taxonomy" id="89065"/>
    <lineage>
        <taxon>Bacteria</taxon>
        <taxon>Pseudomonadati</taxon>
        <taxon>Pseudomonadota</taxon>
        <taxon>Gammaproteobacteria</taxon>
        <taxon>Pseudomonadales</taxon>
        <taxon>Pseudomonadaceae</taxon>
        <taxon>Pseudomonas</taxon>
    </lineage>
</organism>
<proteinExistence type="predicted"/>
<name>A0A1G8QNN1_9PSED</name>
<dbReference type="EMBL" id="FNCO01000021">
    <property type="protein sequence ID" value="SDJ06382.1"/>
    <property type="molecule type" value="Genomic_DNA"/>
</dbReference>
<dbReference type="RefSeq" id="WP_074758151.1">
    <property type="nucleotide sequence ID" value="NZ_FNCO01000021.1"/>
</dbReference>